<dbReference type="RefSeq" id="WP_005804311.1">
    <property type="nucleotide sequence ID" value="NZ_JH724193.1"/>
</dbReference>
<protein>
    <submittedName>
        <fullName evidence="2">Uncharacterized protein</fullName>
    </submittedName>
</protein>
<gene>
    <name evidence="2" type="ORF">HMPREF1080_00180</name>
</gene>
<accession>I9W054</accession>
<keyword evidence="1" id="KW-0732">Signal</keyword>
<dbReference type="EMBL" id="AGXP01000005">
    <property type="protein sequence ID" value="EIZ01762.1"/>
    <property type="molecule type" value="Genomic_DNA"/>
</dbReference>
<dbReference type="HOGENOM" id="CLU_2646898_0_0_10"/>
<proteinExistence type="predicted"/>
<evidence type="ECO:0000256" key="1">
    <source>
        <dbReference type="SAM" id="SignalP"/>
    </source>
</evidence>
<evidence type="ECO:0000313" key="3">
    <source>
        <dbReference type="Proteomes" id="UP000003917"/>
    </source>
</evidence>
<comment type="caution">
    <text evidence="2">The sequence shown here is derived from an EMBL/GenBank/DDBJ whole genome shotgun (WGS) entry which is preliminary data.</text>
</comment>
<dbReference type="Proteomes" id="UP000003917">
    <property type="component" value="Unassembled WGS sequence"/>
</dbReference>
<evidence type="ECO:0000313" key="2">
    <source>
        <dbReference type="EMBL" id="EIZ01762.1"/>
    </source>
</evidence>
<reference evidence="2 3" key="1">
    <citation type="submission" date="2012-02" db="EMBL/GenBank/DDBJ databases">
        <title>The Genome Sequence of Bacteroides fragilis CL05T12C13.</title>
        <authorList>
            <consortium name="The Broad Institute Genome Sequencing Platform"/>
            <person name="Earl A."/>
            <person name="Ward D."/>
            <person name="Feldgarden M."/>
            <person name="Gevers D."/>
            <person name="Zitomersky N.L."/>
            <person name="Coyne M.J."/>
            <person name="Comstock L.E."/>
            <person name="Young S.K."/>
            <person name="Zeng Q."/>
            <person name="Gargeya S."/>
            <person name="Fitzgerald M."/>
            <person name="Haas B."/>
            <person name="Abouelleil A."/>
            <person name="Alvarado L."/>
            <person name="Arachchi H.M."/>
            <person name="Berlin A."/>
            <person name="Chapman S.B."/>
            <person name="Gearin G."/>
            <person name="Goldberg J."/>
            <person name="Griggs A."/>
            <person name="Gujja S."/>
            <person name="Hansen M."/>
            <person name="Heiman D."/>
            <person name="Howarth C."/>
            <person name="Larimer J."/>
            <person name="Lui A."/>
            <person name="MacDonald P.J.P."/>
            <person name="McCowen C."/>
            <person name="Montmayeur A."/>
            <person name="Murphy C."/>
            <person name="Neiman D."/>
            <person name="Pearson M."/>
            <person name="Priest M."/>
            <person name="Roberts A."/>
            <person name="Saif S."/>
            <person name="Shea T."/>
            <person name="Sisk P."/>
            <person name="Stolte C."/>
            <person name="Sykes S."/>
            <person name="Wortman J."/>
            <person name="Nusbaum C."/>
            <person name="Birren B."/>
        </authorList>
    </citation>
    <scope>NUCLEOTIDE SEQUENCE [LARGE SCALE GENOMIC DNA]</scope>
    <source>
        <strain evidence="2 3">CL05T12C13</strain>
    </source>
</reference>
<feature type="chain" id="PRO_5003728852" evidence="1">
    <location>
        <begin position="25"/>
        <end position="84"/>
    </location>
</feature>
<dbReference type="AlphaFoldDB" id="I9W054"/>
<organism evidence="2 3">
    <name type="scientific">Bacteroides fragilis CL05T12C13</name>
    <dbReference type="NCBI Taxonomy" id="997881"/>
    <lineage>
        <taxon>Bacteria</taxon>
        <taxon>Pseudomonadati</taxon>
        <taxon>Bacteroidota</taxon>
        <taxon>Bacteroidia</taxon>
        <taxon>Bacteroidales</taxon>
        <taxon>Bacteroidaceae</taxon>
        <taxon>Bacteroides</taxon>
    </lineage>
</organism>
<name>I9W054_BACFG</name>
<feature type="signal peptide" evidence="1">
    <location>
        <begin position="1"/>
        <end position="24"/>
    </location>
</feature>
<sequence>MKRKLLFFMAFVCVVSISSIVVQSVGSSSSLLVLSDLEFIATADPENTEINCDDFYERETCATITVKRPNGNTTKITVSGRRID</sequence>